<sequence>MDAHPPAAIYRGRIQSLNALLAEHRTLEKLRRNLLRECPSYRHQVTVVPPPDPTAGSVHIPMSHVTWRAASGVLSEIRSLCEDRQAAVRQNMPATVLDQIDDDIVELVTAISFVYSPRGTPAPSLLRKIHRLRRSMLDTLRAMAFALRENDLPPVARHAMGLRFDCVPDLEPTPAEGGEE</sequence>
<dbReference type="AlphaFoldDB" id="A0A058Z5Y8"/>
<proteinExistence type="predicted"/>
<organism evidence="1">
    <name type="scientific">Fonticula alba</name>
    <name type="common">Slime mold</name>
    <dbReference type="NCBI Taxonomy" id="691883"/>
    <lineage>
        <taxon>Eukaryota</taxon>
        <taxon>Rotosphaerida</taxon>
        <taxon>Fonticulaceae</taxon>
        <taxon>Fonticula</taxon>
    </lineage>
</organism>
<keyword evidence="2" id="KW-1185">Reference proteome</keyword>
<dbReference type="GeneID" id="20528648"/>
<dbReference type="RefSeq" id="XP_009496066.1">
    <property type="nucleotide sequence ID" value="XM_009497791.1"/>
</dbReference>
<gene>
    <name evidence="1" type="ORF">H696_03923</name>
</gene>
<reference evidence="1" key="1">
    <citation type="submission" date="2013-04" db="EMBL/GenBank/DDBJ databases">
        <title>The Genome Sequence of Fonticula alba ATCC 38817.</title>
        <authorList>
            <consortium name="The Broad Institute Genomics Platform"/>
            <person name="Russ C."/>
            <person name="Cuomo C."/>
            <person name="Burger G."/>
            <person name="Gray M.W."/>
            <person name="Holland P.W.H."/>
            <person name="King N."/>
            <person name="Lang F.B.F."/>
            <person name="Roger A.J."/>
            <person name="Ruiz-Trillo I."/>
            <person name="Brown M."/>
            <person name="Walker B."/>
            <person name="Young S."/>
            <person name="Zeng Q."/>
            <person name="Gargeya S."/>
            <person name="Fitzgerald M."/>
            <person name="Haas B."/>
            <person name="Abouelleil A."/>
            <person name="Allen A.W."/>
            <person name="Alvarado L."/>
            <person name="Arachchi H.M."/>
            <person name="Berlin A.M."/>
            <person name="Chapman S.B."/>
            <person name="Gainer-Dewar J."/>
            <person name="Goldberg J."/>
            <person name="Griggs A."/>
            <person name="Gujja S."/>
            <person name="Hansen M."/>
            <person name="Howarth C."/>
            <person name="Imamovic A."/>
            <person name="Ireland A."/>
            <person name="Larimer J."/>
            <person name="McCowan C."/>
            <person name="Murphy C."/>
            <person name="Pearson M."/>
            <person name="Poon T.W."/>
            <person name="Priest M."/>
            <person name="Roberts A."/>
            <person name="Saif S."/>
            <person name="Shea T."/>
            <person name="Sisk P."/>
            <person name="Sykes S."/>
            <person name="Wortman J."/>
            <person name="Nusbaum C."/>
            <person name="Birren B."/>
        </authorList>
    </citation>
    <scope>NUCLEOTIDE SEQUENCE [LARGE SCALE GENOMIC DNA]</scope>
    <source>
        <strain evidence="1">ATCC 38817</strain>
    </source>
</reference>
<name>A0A058Z5Y8_FONAL</name>
<accession>A0A058Z5Y8</accession>
<evidence type="ECO:0000313" key="2">
    <source>
        <dbReference type="Proteomes" id="UP000030693"/>
    </source>
</evidence>
<dbReference type="EMBL" id="KB932206">
    <property type="protein sequence ID" value="KCV69501.1"/>
    <property type="molecule type" value="Genomic_DNA"/>
</dbReference>
<evidence type="ECO:0000313" key="1">
    <source>
        <dbReference type="EMBL" id="KCV69501.1"/>
    </source>
</evidence>
<protein>
    <submittedName>
        <fullName evidence="1">Uncharacterized protein</fullName>
    </submittedName>
</protein>
<dbReference type="Proteomes" id="UP000030693">
    <property type="component" value="Unassembled WGS sequence"/>
</dbReference>